<protein>
    <submittedName>
        <fullName evidence="6">SRCRM protein</fullName>
    </submittedName>
</protein>
<dbReference type="PROSITE" id="PS50287">
    <property type="entry name" value="SRCR_2"/>
    <property type="match status" value="1"/>
</dbReference>
<dbReference type="Proteomes" id="UP000586704">
    <property type="component" value="Unassembled WGS sequence"/>
</dbReference>
<dbReference type="GO" id="GO:0016020">
    <property type="term" value="C:membrane"/>
    <property type="evidence" value="ECO:0007669"/>
    <property type="project" value="InterPro"/>
</dbReference>
<reference evidence="6 7" key="1">
    <citation type="submission" date="2020-02" db="EMBL/GenBank/DDBJ databases">
        <title>Bird 10,000 Genomes (B10K) Project - Family phase.</title>
        <authorList>
            <person name="Zhang G."/>
        </authorList>
    </citation>
    <scope>NUCLEOTIDE SEQUENCE [LARGE SCALE GENOMIC DNA]</scope>
    <source>
        <strain evidence="6">B10K-DU-013-51</strain>
        <tissue evidence="6">Mixed tissue sample</tissue>
    </source>
</reference>
<keyword evidence="1" id="KW-0732">Signal</keyword>
<dbReference type="Gene3D" id="3.10.250.10">
    <property type="entry name" value="SRCR-like domain"/>
    <property type="match status" value="1"/>
</dbReference>
<dbReference type="PANTHER" id="PTHR19331">
    <property type="entry name" value="SCAVENGER RECEPTOR DOMAIN-CONTAINING"/>
    <property type="match status" value="1"/>
</dbReference>
<evidence type="ECO:0000313" key="6">
    <source>
        <dbReference type="EMBL" id="NXY91904.1"/>
    </source>
</evidence>
<evidence type="ECO:0000256" key="1">
    <source>
        <dbReference type="ARBA" id="ARBA00022729"/>
    </source>
</evidence>
<keyword evidence="7" id="KW-1185">Reference proteome</keyword>
<comment type="caution">
    <text evidence="6">The sequence shown here is derived from an EMBL/GenBank/DDBJ whole genome shotgun (WGS) entry which is preliminary data.</text>
</comment>
<accession>A0A7L4NUI1</accession>
<organism evidence="6 7">
    <name type="scientific">Ceyx cyanopectus</name>
    <name type="common">Indigo-banded kingfisher</name>
    <dbReference type="NCBI Taxonomy" id="390723"/>
    <lineage>
        <taxon>Eukaryota</taxon>
        <taxon>Metazoa</taxon>
        <taxon>Chordata</taxon>
        <taxon>Craniata</taxon>
        <taxon>Vertebrata</taxon>
        <taxon>Euteleostomi</taxon>
        <taxon>Archelosauria</taxon>
        <taxon>Archosauria</taxon>
        <taxon>Dinosauria</taxon>
        <taxon>Saurischia</taxon>
        <taxon>Theropoda</taxon>
        <taxon>Coelurosauria</taxon>
        <taxon>Aves</taxon>
        <taxon>Neognathae</taxon>
        <taxon>Neoaves</taxon>
        <taxon>Telluraves</taxon>
        <taxon>Coraciimorphae</taxon>
        <taxon>Coraciiformes</taxon>
        <taxon>Alcedinidae</taxon>
        <taxon>Ceyx</taxon>
    </lineage>
</organism>
<dbReference type="Pfam" id="PF00530">
    <property type="entry name" value="SRCR"/>
    <property type="match status" value="1"/>
</dbReference>
<evidence type="ECO:0000256" key="2">
    <source>
        <dbReference type="ARBA" id="ARBA00022737"/>
    </source>
</evidence>
<dbReference type="SMART" id="SM00202">
    <property type="entry name" value="SR"/>
    <property type="match status" value="1"/>
</dbReference>
<sequence>TETPRLVEGQSRCDGRLEVTTSPGASARVAGGLWDTQDARAVCGQLDCGVPEEVYTLPGSGNATLQCNGTEDNLAKCNVSGTATVPTSS</sequence>
<dbReference type="EMBL" id="VYZU01322501">
    <property type="protein sequence ID" value="NXY91904.1"/>
    <property type="molecule type" value="Genomic_DNA"/>
</dbReference>
<feature type="disulfide bond" evidence="4">
    <location>
        <begin position="67"/>
        <end position="77"/>
    </location>
</feature>
<evidence type="ECO:0000313" key="7">
    <source>
        <dbReference type="Proteomes" id="UP000586704"/>
    </source>
</evidence>
<evidence type="ECO:0000256" key="3">
    <source>
        <dbReference type="ARBA" id="ARBA00023157"/>
    </source>
</evidence>
<evidence type="ECO:0000256" key="4">
    <source>
        <dbReference type="PROSITE-ProRule" id="PRU00196"/>
    </source>
</evidence>
<feature type="non-terminal residue" evidence="6">
    <location>
        <position position="1"/>
    </location>
</feature>
<name>A0A7L4NUI1_9AVES</name>
<dbReference type="AlphaFoldDB" id="A0A7L4NUI1"/>
<feature type="non-terminal residue" evidence="6">
    <location>
        <position position="89"/>
    </location>
</feature>
<keyword evidence="3 4" id="KW-1015">Disulfide bond</keyword>
<dbReference type="OrthoDB" id="9119369at2759"/>
<dbReference type="PRINTS" id="PR00258">
    <property type="entry name" value="SPERACTRCPTR"/>
</dbReference>
<evidence type="ECO:0000259" key="5">
    <source>
        <dbReference type="PROSITE" id="PS50287"/>
    </source>
</evidence>
<gene>
    <name evidence="6" type="primary">Srcrm</name>
    <name evidence="6" type="ORF">CEYCYA_R12860</name>
</gene>
<feature type="domain" description="SRCR" evidence="5">
    <location>
        <begin position="4"/>
        <end position="89"/>
    </location>
</feature>
<comment type="caution">
    <text evidence="4">Lacks conserved residue(s) required for the propagation of feature annotation.</text>
</comment>
<proteinExistence type="predicted"/>
<dbReference type="SUPFAM" id="SSF56487">
    <property type="entry name" value="SRCR-like"/>
    <property type="match status" value="1"/>
</dbReference>
<dbReference type="InterPro" id="IPR036772">
    <property type="entry name" value="SRCR-like_dom_sf"/>
</dbReference>
<keyword evidence="2" id="KW-0677">Repeat</keyword>
<dbReference type="InterPro" id="IPR001190">
    <property type="entry name" value="SRCR"/>
</dbReference>